<dbReference type="EMBL" id="AYLP01001165">
    <property type="protein sequence ID" value="ESS54929.1"/>
    <property type="molecule type" value="Genomic_DNA"/>
</dbReference>
<comment type="caution">
    <text evidence="2">The sequence shown here is derived from an EMBL/GenBank/DDBJ whole genome shotgun (WGS) entry which is preliminary data.</text>
</comment>
<gene>
    <name evidence="2" type="ORF">TCDM_13641</name>
</gene>
<sequence length="276" mass="30401">MPRCGVIAQPSAWVGKRRNSGVRPPGGRERLHRSVLHDANTPRPVPGVVCGPRDEVLGTPLCHTVCPLETQHQSCPFQSHSWRWRHPLPRCVLVASVTMLQCDKRCPAEAVLRWVGKALRGHRADKPDAAAPTAADTQKKKSSTPCHVLVRDGSAFQSNTATRRSAFPQKMRATAPSQCIFLFHFRGMQQLPAPSAREASSCTATCTPCGCVSAGTQIKKRATHVKKQKKTQRSYRTDKEKRKKPAKAQEGTAAQPTATHNTLAETKNKNLKNKRN</sequence>
<feature type="compositionally biased region" description="Polar residues" evidence="1">
    <location>
        <begin position="252"/>
        <end position="265"/>
    </location>
</feature>
<feature type="region of interest" description="Disordered" evidence="1">
    <location>
        <begin position="220"/>
        <end position="276"/>
    </location>
</feature>
<evidence type="ECO:0000256" key="1">
    <source>
        <dbReference type="SAM" id="MobiDB-lite"/>
    </source>
</evidence>
<feature type="region of interest" description="Disordered" evidence="1">
    <location>
        <begin position="121"/>
        <end position="144"/>
    </location>
</feature>
<evidence type="ECO:0000313" key="3">
    <source>
        <dbReference type="Proteomes" id="UP000017861"/>
    </source>
</evidence>
<dbReference type="VEuPathDB" id="TriTrypDB:TCDM_13641"/>
<accession>V5AI49</accession>
<reference evidence="2 3" key="1">
    <citation type="journal article" date="2014" name="Genome Announc.">
        <title>Trypanosoma cruzi Clone Dm28c Draft Genome Sequence.</title>
        <authorList>
            <person name="Grisard E.C."/>
            <person name="Teixeira S.M."/>
            <person name="de Almeida L.G."/>
            <person name="Stoco P.H."/>
            <person name="Gerber A.L."/>
            <person name="Talavera-Lopez C."/>
            <person name="Lima O.C."/>
            <person name="Andersson B."/>
            <person name="de Vasconcelos A.T."/>
        </authorList>
    </citation>
    <scope>NUCLEOTIDE SEQUENCE [LARGE SCALE GENOMIC DNA]</scope>
    <source>
        <strain evidence="2 3">Dm28c</strain>
    </source>
</reference>
<dbReference type="Proteomes" id="UP000017861">
    <property type="component" value="Unassembled WGS sequence"/>
</dbReference>
<name>V5AI49_TRYCR</name>
<dbReference type="AlphaFoldDB" id="V5AI49"/>
<protein>
    <submittedName>
        <fullName evidence="2">Uncharacterized protein</fullName>
    </submittedName>
</protein>
<feature type="compositionally biased region" description="Basic residues" evidence="1">
    <location>
        <begin position="220"/>
        <end position="233"/>
    </location>
</feature>
<organism evidence="2 3">
    <name type="scientific">Trypanosoma cruzi Dm28c</name>
    <dbReference type="NCBI Taxonomy" id="1416333"/>
    <lineage>
        <taxon>Eukaryota</taxon>
        <taxon>Discoba</taxon>
        <taxon>Euglenozoa</taxon>
        <taxon>Kinetoplastea</taxon>
        <taxon>Metakinetoplastina</taxon>
        <taxon>Trypanosomatida</taxon>
        <taxon>Trypanosomatidae</taxon>
        <taxon>Trypanosoma</taxon>
        <taxon>Schizotrypanum</taxon>
    </lineage>
</organism>
<proteinExistence type="predicted"/>
<evidence type="ECO:0000313" key="2">
    <source>
        <dbReference type="EMBL" id="ESS54929.1"/>
    </source>
</evidence>